<keyword evidence="1" id="KW-1133">Transmembrane helix</keyword>
<feature type="transmembrane region" description="Helical" evidence="1">
    <location>
        <begin position="30"/>
        <end position="49"/>
    </location>
</feature>
<dbReference type="AlphaFoldDB" id="A0A2T5HZ59"/>
<dbReference type="Proteomes" id="UP000244128">
    <property type="component" value="Unassembled WGS sequence"/>
</dbReference>
<name>A0A2T5HZ59_9PROT</name>
<reference evidence="2 3" key="1">
    <citation type="submission" date="2018-04" db="EMBL/GenBank/DDBJ databases">
        <title>Active sludge and wastewater microbial communities from Klosterneuburg, Austria.</title>
        <authorList>
            <person name="Wagner M."/>
        </authorList>
    </citation>
    <scope>NUCLEOTIDE SEQUENCE [LARGE SCALE GENOMIC DNA]</scope>
    <source>
        <strain evidence="2 3">Nm49</strain>
    </source>
</reference>
<gene>
    <name evidence="2" type="ORF">C8R26_11218</name>
</gene>
<keyword evidence="1" id="KW-0812">Transmembrane</keyword>
<evidence type="ECO:0000313" key="3">
    <source>
        <dbReference type="Proteomes" id="UP000244128"/>
    </source>
</evidence>
<organism evidence="2 3">
    <name type="scientific">Nitrosomonas oligotropha</name>
    <dbReference type="NCBI Taxonomy" id="42354"/>
    <lineage>
        <taxon>Bacteria</taxon>
        <taxon>Pseudomonadati</taxon>
        <taxon>Pseudomonadota</taxon>
        <taxon>Betaproteobacteria</taxon>
        <taxon>Nitrosomonadales</taxon>
        <taxon>Nitrosomonadaceae</taxon>
        <taxon>Nitrosomonas</taxon>
    </lineage>
</organism>
<evidence type="ECO:0000313" key="2">
    <source>
        <dbReference type="EMBL" id="PTQ76864.1"/>
    </source>
</evidence>
<keyword evidence="1" id="KW-0472">Membrane</keyword>
<proteinExistence type="predicted"/>
<protein>
    <submittedName>
        <fullName evidence="2">Toxin CptA</fullName>
    </submittedName>
</protein>
<comment type="caution">
    <text evidence="2">The sequence shown here is derived from an EMBL/GenBank/DDBJ whole genome shotgun (WGS) entry which is preliminary data.</text>
</comment>
<evidence type="ECO:0000256" key="1">
    <source>
        <dbReference type="SAM" id="Phobius"/>
    </source>
</evidence>
<dbReference type="InterPro" id="IPR009883">
    <property type="entry name" value="YgfX"/>
</dbReference>
<sequence>MRRVILFSVSVKAGKVILNMPDLFIHLQPSYRLVAILSLAHLIAASFLWPLALPLEVKAIIVVLLIISLLYYLRKDALLSADDAVIALQLKEDMCCIVTTRSGQSIACRILGSTFVAPYLTVMNLQPAGKFFMRSIVILPDSIKVDEFRRLRVWLRWKWKQDQETGQ</sequence>
<dbReference type="Pfam" id="PF07254">
    <property type="entry name" value="Cpta_toxin"/>
    <property type="match status" value="1"/>
</dbReference>
<feature type="transmembrane region" description="Helical" evidence="1">
    <location>
        <begin position="55"/>
        <end position="73"/>
    </location>
</feature>
<dbReference type="EMBL" id="QAOI01000012">
    <property type="protein sequence ID" value="PTQ76864.1"/>
    <property type="molecule type" value="Genomic_DNA"/>
</dbReference>
<accession>A0A2T5HZ59</accession>